<keyword evidence="2" id="KW-1185">Reference proteome</keyword>
<evidence type="ECO:0000313" key="1">
    <source>
        <dbReference type="EnsemblPlants" id="QL02p081679:mrna"/>
    </source>
</evidence>
<evidence type="ECO:0000313" key="2">
    <source>
        <dbReference type="Proteomes" id="UP000594261"/>
    </source>
</evidence>
<dbReference type="InParanoid" id="A0A7N2KZN8"/>
<reference evidence="2" key="1">
    <citation type="journal article" date="2016" name="G3 (Bethesda)">
        <title>First Draft Assembly and Annotation of the Genome of a California Endemic Oak Quercus lobata Nee (Fagaceae).</title>
        <authorList>
            <person name="Sork V.L."/>
            <person name="Fitz-Gibbon S.T."/>
            <person name="Puiu D."/>
            <person name="Crepeau M."/>
            <person name="Gugger P.F."/>
            <person name="Sherman R."/>
            <person name="Stevens K."/>
            <person name="Langley C.H."/>
            <person name="Pellegrini M."/>
            <person name="Salzberg S.L."/>
        </authorList>
    </citation>
    <scope>NUCLEOTIDE SEQUENCE [LARGE SCALE GENOMIC DNA]</scope>
    <source>
        <strain evidence="2">cv. SW786</strain>
    </source>
</reference>
<dbReference type="Pfam" id="PF07723">
    <property type="entry name" value="LRR_2"/>
    <property type="match status" value="1"/>
</dbReference>
<accession>A0A7N2KZN8</accession>
<organism evidence="1 2">
    <name type="scientific">Quercus lobata</name>
    <name type="common">Valley oak</name>
    <dbReference type="NCBI Taxonomy" id="97700"/>
    <lineage>
        <taxon>Eukaryota</taxon>
        <taxon>Viridiplantae</taxon>
        <taxon>Streptophyta</taxon>
        <taxon>Embryophyta</taxon>
        <taxon>Tracheophyta</taxon>
        <taxon>Spermatophyta</taxon>
        <taxon>Magnoliopsida</taxon>
        <taxon>eudicotyledons</taxon>
        <taxon>Gunneridae</taxon>
        <taxon>Pentapetalae</taxon>
        <taxon>rosids</taxon>
        <taxon>fabids</taxon>
        <taxon>Fagales</taxon>
        <taxon>Fagaceae</taxon>
        <taxon>Quercus</taxon>
    </lineage>
</organism>
<proteinExistence type="predicted"/>
<dbReference type="Gramene" id="QL02p081679:mrna">
    <property type="protein sequence ID" value="QL02p081679:mrna"/>
    <property type="gene ID" value="QL02p081679"/>
</dbReference>
<dbReference type="Proteomes" id="UP000594261">
    <property type="component" value="Chromosome 2"/>
</dbReference>
<dbReference type="InterPro" id="IPR013101">
    <property type="entry name" value="LRR_PRU1-like"/>
</dbReference>
<sequence length="239" mass="26948">MLILRLEKRITQNKAFWVALFTNPGAFIISVMKRQSIEMEDRERQRMERAERAEKEGCSEAAAEKHGWRMTLSPLWIQCRGSGHFATQPFPYASFSSIGPWIVTHYTSTHWSETPFCVAVACCKSSISPYILMIIKDLSSCPVVYTFCSALVVLKLNGHILLNPPFDSKFPSLKILQLEFVNYANYDSLATLLAVCPILQHFSLNVIASDLTILDIKAGKSSGMLIMIMIFPCFIICLP</sequence>
<dbReference type="EnsemblPlants" id="QL02p081679:mrna">
    <property type="protein sequence ID" value="QL02p081679:mrna"/>
    <property type="gene ID" value="QL02p081679"/>
</dbReference>
<reference evidence="1" key="2">
    <citation type="submission" date="2021-01" db="UniProtKB">
        <authorList>
            <consortium name="EnsemblPlants"/>
        </authorList>
    </citation>
    <scope>IDENTIFICATION</scope>
</reference>
<protein>
    <submittedName>
        <fullName evidence="1">Uncharacterized protein</fullName>
    </submittedName>
</protein>
<name>A0A7N2KZN8_QUELO</name>
<dbReference type="AlphaFoldDB" id="A0A7N2KZN8"/>